<evidence type="ECO:0000313" key="7">
    <source>
        <dbReference type="Proteomes" id="UP000295525"/>
    </source>
</evidence>
<dbReference type="OrthoDB" id="9178397at2"/>
<dbReference type="InterPro" id="IPR000847">
    <property type="entry name" value="LysR_HTH_N"/>
</dbReference>
<dbReference type="PANTHER" id="PTHR30537">
    <property type="entry name" value="HTH-TYPE TRANSCRIPTIONAL REGULATOR"/>
    <property type="match status" value="1"/>
</dbReference>
<evidence type="ECO:0000256" key="2">
    <source>
        <dbReference type="ARBA" id="ARBA00023015"/>
    </source>
</evidence>
<keyword evidence="4" id="KW-0804">Transcription</keyword>
<name>A0A4V2UZE1_9BURK</name>
<protein>
    <submittedName>
        <fullName evidence="6">LysR family transcriptional regulator</fullName>
    </submittedName>
</protein>
<comment type="similarity">
    <text evidence="1">Belongs to the LysR transcriptional regulatory family.</text>
</comment>
<evidence type="ECO:0000256" key="3">
    <source>
        <dbReference type="ARBA" id="ARBA00023125"/>
    </source>
</evidence>
<dbReference type="InterPro" id="IPR036388">
    <property type="entry name" value="WH-like_DNA-bd_sf"/>
</dbReference>
<dbReference type="PROSITE" id="PS50931">
    <property type="entry name" value="HTH_LYSR"/>
    <property type="match status" value="1"/>
</dbReference>
<gene>
    <name evidence="6" type="ORF">EDC26_102450</name>
</gene>
<accession>A0A4V2UZE1</accession>
<evidence type="ECO:0000256" key="4">
    <source>
        <dbReference type="ARBA" id="ARBA00023163"/>
    </source>
</evidence>
<evidence type="ECO:0000256" key="1">
    <source>
        <dbReference type="ARBA" id="ARBA00009437"/>
    </source>
</evidence>
<comment type="caution">
    <text evidence="6">The sequence shown here is derived from an EMBL/GenBank/DDBJ whole genome shotgun (WGS) entry which is preliminary data.</text>
</comment>
<dbReference type="Gene3D" id="1.10.10.10">
    <property type="entry name" value="Winged helix-like DNA-binding domain superfamily/Winged helix DNA-binding domain"/>
    <property type="match status" value="1"/>
</dbReference>
<reference evidence="6 7" key="1">
    <citation type="submission" date="2019-03" db="EMBL/GenBank/DDBJ databases">
        <title>Genomic Encyclopedia of Type Strains, Phase IV (KMG-IV): sequencing the most valuable type-strain genomes for metagenomic binning, comparative biology and taxonomic classification.</title>
        <authorList>
            <person name="Goeker M."/>
        </authorList>
    </citation>
    <scope>NUCLEOTIDE SEQUENCE [LARGE SCALE GENOMIC DNA]</scope>
    <source>
        <strain evidence="6 7">DSM 24591</strain>
    </source>
</reference>
<dbReference type="PRINTS" id="PR00039">
    <property type="entry name" value="HTHLYSR"/>
</dbReference>
<dbReference type="FunFam" id="1.10.10.10:FF:000001">
    <property type="entry name" value="LysR family transcriptional regulator"/>
    <property type="match status" value="1"/>
</dbReference>
<sequence length="299" mass="33800">MRKMIPSLGALEIFECVARHENLTRAAEELHLTQSAVSKQMIGLEHKLGVVLFRRVKKRIELTHYGQNYAMKIRGCLERIERTTSDLIIQRDEGSSLDIAIGATFATQWLIPKLKDFRSKYSKININLTVKSDPFVLNNSQFDAVIYYGDDVWHGTRGELLLREGKVVPICSRELIDDIPEVSAEIIAQFPLLHLSSREEAWKQWFATAGLADDSRPLRGCRFELFTMLTSAAISGLGVALVPEIFVSKELANGALLIPSPHFIPNEQGYYVSYNDDPINKEALEVFGYWLRGRCNEGV</sequence>
<dbReference type="InterPro" id="IPR005119">
    <property type="entry name" value="LysR_subst-bd"/>
</dbReference>
<dbReference type="SUPFAM" id="SSF53850">
    <property type="entry name" value="Periplasmic binding protein-like II"/>
    <property type="match status" value="1"/>
</dbReference>
<evidence type="ECO:0000313" key="6">
    <source>
        <dbReference type="EMBL" id="TCT10488.1"/>
    </source>
</evidence>
<keyword evidence="2" id="KW-0805">Transcription regulation</keyword>
<dbReference type="GO" id="GO:0003700">
    <property type="term" value="F:DNA-binding transcription factor activity"/>
    <property type="evidence" value="ECO:0007669"/>
    <property type="project" value="InterPro"/>
</dbReference>
<evidence type="ECO:0000259" key="5">
    <source>
        <dbReference type="PROSITE" id="PS50931"/>
    </source>
</evidence>
<dbReference type="Gene3D" id="3.40.190.10">
    <property type="entry name" value="Periplasmic binding protein-like II"/>
    <property type="match status" value="2"/>
</dbReference>
<dbReference type="RefSeq" id="WP_132580055.1">
    <property type="nucleotide sequence ID" value="NZ_SMAJ01000002.1"/>
</dbReference>
<dbReference type="GO" id="GO:0043565">
    <property type="term" value="F:sequence-specific DNA binding"/>
    <property type="evidence" value="ECO:0007669"/>
    <property type="project" value="TreeGrafter"/>
</dbReference>
<dbReference type="AlphaFoldDB" id="A0A4V2UZE1"/>
<dbReference type="Pfam" id="PF00126">
    <property type="entry name" value="HTH_1"/>
    <property type="match status" value="1"/>
</dbReference>
<dbReference type="InterPro" id="IPR058163">
    <property type="entry name" value="LysR-type_TF_proteobact-type"/>
</dbReference>
<dbReference type="PANTHER" id="PTHR30537:SF26">
    <property type="entry name" value="GLYCINE CLEAVAGE SYSTEM TRANSCRIPTIONAL ACTIVATOR"/>
    <property type="match status" value="1"/>
</dbReference>
<organism evidence="6 7">
    <name type="scientific">Paralcaligenes ureilyticus</name>
    <dbReference type="NCBI Taxonomy" id="627131"/>
    <lineage>
        <taxon>Bacteria</taxon>
        <taxon>Pseudomonadati</taxon>
        <taxon>Pseudomonadota</taxon>
        <taxon>Betaproteobacteria</taxon>
        <taxon>Burkholderiales</taxon>
        <taxon>Alcaligenaceae</taxon>
        <taxon>Paralcaligenes</taxon>
    </lineage>
</organism>
<dbReference type="InterPro" id="IPR036390">
    <property type="entry name" value="WH_DNA-bd_sf"/>
</dbReference>
<proteinExistence type="inferred from homology"/>
<dbReference type="EMBL" id="SMAJ01000002">
    <property type="protein sequence ID" value="TCT10488.1"/>
    <property type="molecule type" value="Genomic_DNA"/>
</dbReference>
<feature type="domain" description="HTH lysR-type" evidence="5">
    <location>
        <begin position="6"/>
        <end position="63"/>
    </location>
</feature>
<dbReference type="Pfam" id="PF03466">
    <property type="entry name" value="LysR_substrate"/>
    <property type="match status" value="1"/>
</dbReference>
<keyword evidence="3" id="KW-0238">DNA-binding</keyword>
<keyword evidence="7" id="KW-1185">Reference proteome</keyword>
<dbReference type="Proteomes" id="UP000295525">
    <property type="component" value="Unassembled WGS sequence"/>
</dbReference>
<dbReference type="GO" id="GO:0006351">
    <property type="term" value="P:DNA-templated transcription"/>
    <property type="evidence" value="ECO:0007669"/>
    <property type="project" value="TreeGrafter"/>
</dbReference>
<dbReference type="SUPFAM" id="SSF46785">
    <property type="entry name" value="Winged helix' DNA-binding domain"/>
    <property type="match status" value="1"/>
</dbReference>